<sequence>MTSVCPRPLRRLAPIVLTFCGGLASAGLAGCSDSRAADAVTDSAVQAQVERLRQAAAPFFSFDVAQAAGWNVALSECVEVPELGGMGIHYGNPTQLDNDGRLTLLRPEVLLYVPDADGSMALVAVEYIIGEDDWPYAEPPEFLGQALHFNEQQRIWALHVWIGRANPAGLFADFNPDVSCENAADR</sequence>
<organism evidence="2 3">
    <name type="scientific">Sinimarinibacterium flocculans</name>
    <dbReference type="NCBI Taxonomy" id="985250"/>
    <lineage>
        <taxon>Bacteria</taxon>
        <taxon>Pseudomonadati</taxon>
        <taxon>Pseudomonadota</taxon>
        <taxon>Gammaproteobacteria</taxon>
        <taxon>Nevskiales</taxon>
        <taxon>Nevskiaceae</taxon>
        <taxon>Sinimarinibacterium</taxon>
    </lineage>
</organism>
<reference evidence="2 3" key="1">
    <citation type="submission" date="2018-04" db="EMBL/GenBank/DDBJ databases">
        <title>Genomic Encyclopedia of Type Strains, Phase IV (KMG-IV): sequencing the most valuable type-strain genomes for metagenomic binning, comparative biology and taxonomic classification.</title>
        <authorList>
            <person name="Goeker M."/>
        </authorList>
    </citation>
    <scope>NUCLEOTIDE SEQUENCE [LARGE SCALE GENOMIC DNA]</scope>
    <source>
        <strain evidence="2 3">DSM 104150</strain>
    </source>
</reference>
<evidence type="ECO:0000313" key="2">
    <source>
        <dbReference type="EMBL" id="PXV70595.1"/>
    </source>
</evidence>
<name>A0A318EIA6_9GAMM</name>
<keyword evidence="1" id="KW-0732">Signal</keyword>
<accession>A0A318EIA6</accession>
<dbReference type="EMBL" id="QICN01000002">
    <property type="protein sequence ID" value="PXV70595.1"/>
    <property type="molecule type" value="Genomic_DNA"/>
</dbReference>
<keyword evidence="3" id="KW-1185">Reference proteome</keyword>
<evidence type="ECO:0000256" key="1">
    <source>
        <dbReference type="SAM" id="SignalP"/>
    </source>
</evidence>
<proteinExistence type="predicted"/>
<protein>
    <submittedName>
        <fullName evidence="2">Uncharacterized protein</fullName>
    </submittedName>
</protein>
<feature type="signal peptide" evidence="1">
    <location>
        <begin position="1"/>
        <end position="29"/>
    </location>
</feature>
<dbReference type="PROSITE" id="PS51257">
    <property type="entry name" value="PROKAR_LIPOPROTEIN"/>
    <property type="match status" value="1"/>
</dbReference>
<gene>
    <name evidence="2" type="ORF">C8D93_102454</name>
</gene>
<dbReference type="Proteomes" id="UP000248330">
    <property type="component" value="Unassembled WGS sequence"/>
</dbReference>
<dbReference type="AlphaFoldDB" id="A0A318EIA6"/>
<comment type="caution">
    <text evidence="2">The sequence shown here is derived from an EMBL/GenBank/DDBJ whole genome shotgun (WGS) entry which is preliminary data.</text>
</comment>
<evidence type="ECO:0000313" key="3">
    <source>
        <dbReference type="Proteomes" id="UP000248330"/>
    </source>
</evidence>
<feature type="chain" id="PRO_5016379217" evidence="1">
    <location>
        <begin position="30"/>
        <end position="186"/>
    </location>
</feature>